<keyword evidence="1" id="KW-1133">Transmembrane helix</keyword>
<organism evidence="2 3">
    <name type="scientific">Sulfurovum riftiae</name>
    <dbReference type="NCBI Taxonomy" id="1630136"/>
    <lineage>
        <taxon>Bacteria</taxon>
        <taxon>Pseudomonadati</taxon>
        <taxon>Campylobacterota</taxon>
        <taxon>Epsilonproteobacteria</taxon>
        <taxon>Campylobacterales</taxon>
        <taxon>Sulfurovaceae</taxon>
        <taxon>Sulfurovum</taxon>
    </lineage>
</organism>
<dbReference type="Proteomes" id="UP000075359">
    <property type="component" value="Unassembled WGS sequence"/>
</dbReference>
<evidence type="ECO:0000313" key="3">
    <source>
        <dbReference type="Proteomes" id="UP000075359"/>
    </source>
</evidence>
<dbReference type="STRING" id="1630136.AS592_05715"/>
<evidence type="ECO:0000256" key="1">
    <source>
        <dbReference type="SAM" id="Phobius"/>
    </source>
</evidence>
<dbReference type="AlphaFoldDB" id="A0A151CG82"/>
<gene>
    <name evidence="2" type="ORF">AS592_05715</name>
</gene>
<reference evidence="2 3" key="1">
    <citation type="submission" date="2015-11" db="EMBL/GenBank/DDBJ databases">
        <title>Draft genome of Sulfurovum riftiae 1812E, a member of the Epsilonproteobacteria isolated from the tube of the deep-sea hydrothermal vent tubewom Riftia pachyptila.</title>
        <authorList>
            <person name="Vetriani C."/>
            <person name="Giovannelli D."/>
        </authorList>
    </citation>
    <scope>NUCLEOTIDE SEQUENCE [LARGE SCALE GENOMIC DNA]</scope>
    <source>
        <strain evidence="2 3">1812E</strain>
    </source>
</reference>
<keyword evidence="1" id="KW-0812">Transmembrane</keyword>
<dbReference type="EMBL" id="LNKT01000034">
    <property type="protein sequence ID" value="KYJ86293.1"/>
    <property type="molecule type" value="Genomic_DNA"/>
</dbReference>
<comment type="caution">
    <text evidence="2">The sequence shown here is derived from an EMBL/GenBank/DDBJ whole genome shotgun (WGS) entry which is preliminary data.</text>
</comment>
<keyword evidence="1" id="KW-0472">Membrane</keyword>
<proteinExistence type="predicted"/>
<evidence type="ECO:0000313" key="2">
    <source>
        <dbReference type="EMBL" id="KYJ86293.1"/>
    </source>
</evidence>
<name>A0A151CG82_9BACT</name>
<accession>A0A151CG82</accession>
<feature type="transmembrane region" description="Helical" evidence="1">
    <location>
        <begin position="46"/>
        <end position="66"/>
    </location>
</feature>
<dbReference type="RefSeq" id="WP_067331137.1">
    <property type="nucleotide sequence ID" value="NZ_LNKT01000034.1"/>
</dbReference>
<feature type="transmembrane region" description="Helical" evidence="1">
    <location>
        <begin position="21"/>
        <end position="40"/>
    </location>
</feature>
<sequence>MGQIDKVKEELNVLRDDYRHFFIVLMTIITGSFAALYQIILGKAPVWIVFISLIGIMISGFIAALLKKKRYDIDKKLIELEEL</sequence>
<dbReference type="OrthoDB" id="9977133at2"/>
<keyword evidence="3" id="KW-1185">Reference proteome</keyword>
<protein>
    <submittedName>
        <fullName evidence="2">Uncharacterized protein</fullName>
    </submittedName>
</protein>